<evidence type="ECO:0000313" key="1">
    <source>
        <dbReference type="EMBL" id="DAD90244.1"/>
    </source>
</evidence>
<protein>
    <submittedName>
        <fullName evidence="1">Uncharacterized protein</fullName>
    </submittedName>
</protein>
<reference evidence="1" key="1">
    <citation type="journal article" date="2021" name="Proc. Natl. Acad. Sci. U.S.A.">
        <title>A Catalog of Tens of Thousands of Viruses from Human Metagenomes Reveals Hidden Associations with Chronic Diseases.</title>
        <authorList>
            <person name="Tisza M.J."/>
            <person name="Buck C.B."/>
        </authorList>
    </citation>
    <scope>NUCLEOTIDE SEQUENCE</scope>
    <source>
        <strain evidence="1">Ct8ME27</strain>
    </source>
</reference>
<name>A0A8S5N6Y5_9CAUD</name>
<organism evidence="1">
    <name type="scientific">Myoviridae sp. ct8ME27</name>
    <dbReference type="NCBI Taxonomy" id="2826622"/>
    <lineage>
        <taxon>Viruses</taxon>
        <taxon>Duplodnaviria</taxon>
        <taxon>Heunggongvirae</taxon>
        <taxon>Uroviricota</taxon>
        <taxon>Caudoviricetes</taxon>
    </lineage>
</organism>
<sequence>MLIDCGISYEEAVDIIINSIRIAFRPLNLFPKRQCSNEKVMFDADWITSLVARVHSVTGESPTKIMNEMSLTAACYYFAQYARMQGDNTIYKRSEEEILIAQDRRAVELICQRLIELDVIKKEEYFKYFNIMTTNPENK</sequence>
<proteinExistence type="predicted"/>
<accession>A0A8S5N6Y5</accession>
<dbReference type="EMBL" id="BK015080">
    <property type="protein sequence ID" value="DAD90244.1"/>
    <property type="molecule type" value="Genomic_DNA"/>
</dbReference>